<dbReference type="Pfam" id="PF08241">
    <property type="entry name" value="Methyltransf_11"/>
    <property type="match status" value="1"/>
</dbReference>
<evidence type="ECO:0000256" key="2">
    <source>
        <dbReference type="SAM" id="MobiDB-lite"/>
    </source>
</evidence>
<dbReference type="InterPro" id="IPR046341">
    <property type="entry name" value="SET_dom_sf"/>
</dbReference>
<name>A0A397HB97_ASPTH</name>
<keyword evidence="1" id="KW-0808">Transferase</keyword>
<dbReference type="InterPro" id="IPR029063">
    <property type="entry name" value="SAM-dependent_MTases_sf"/>
</dbReference>
<evidence type="ECO:0000313" key="5">
    <source>
        <dbReference type="Proteomes" id="UP000215305"/>
    </source>
</evidence>
<dbReference type="GO" id="GO:0006696">
    <property type="term" value="P:ergosterol biosynthetic process"/>
    <property type="evidence" value="ECO:0007669"/>
    <property type="project" value="TreeGrafter"/>
</dbReference>
<evidence type="ECO:0000313" key="4">
    <source>
        <dbReference type="EMBL" id="RHZ57670.1"/>
    </source>
</evidence>
<sequence>MAVPLVSELCSLLCNQHFPSQLASILSHQKANQSYESKDHLVLRIEASISPKDASPHARSPLPDPILLGSIDLKNGRVIPYSPTTQTATPPRDDEPDESTPLTPQSIQNEEAHPPKRHKTVSGLRPSRHLQPAVTTVDSSELDSSGDNSSLQDLDMVSGSVRQVHSDTGFPQRRKAGQDNAAPVLEPTSTDKLIAGIWRQMYSPVKLSRTPSVVEPTINIRTGVSGDVFRAVNTLCMKYYNQSQSSRALEMIVQAYWIECYEARIAVIRLENPHLSSTEARMTALKEACAVLNWKEKDLRNRMAIWRGYKEIKDAGGWPGLIFASSGVYRFCKYRTGFGEGFSTRLRHLRSSLEVAADTLHPEWRDLLHVIGQGDTRRQYHGHPHEWVTVAGEPALPLHATYAHLDLPNGFHYRFIDECVLDTTVFGTEDPRRAPDLDPDICQVCKAKQSDDIEQNHCSCFPALFGGAKGPAPVQIFSTASGKNNGVVARVNFDRGVAIGEFVGLITHGVSGVDVMVGGTKGRTYQIYQGEMGNFTRFINHSCRPNSRFQRFYWRGKERIIVVSRGIVAGREITVDYSDHYWKQLNKTATPALASSRQSGRSSESSSSVDVIAQEKQKLAAAAAAAASSPPSTTDKERPDLHNSASPKRWKTFWTAFRYLQHLTQKQVDDFMASYVIYNLDWSDEKQMIETLGPNYQEKVGDCLKAYYGVLNHLCALGDVEKMYIPPFMSKKATVLENQLLYEESIARDIGLGPGDKVLDLGCGRGRVAAHMTQFSGGAQVTGINIDPNQIAQAQTFNDKRGFKNKFVVQDFNSLPLPFEDESFDAFYQIQALSLCKDLAALFREIYRVVKPGAKISLLDWVSLPAYDPSNPEHAELMRRVKPLIGAVGTPTPEILERALAEAGFTVLRSDNASLDGLQAPLIDTVDFYFRSMRQVILGLVKVHALPHHFKTLINRLCLDGQAFVKMDRMRLCSTSYRIIAQKPLR</sequence>
<accession>A0A397HB97</accession>
<dbReference type="STRING" id="41047.A0A397HB97"/>
<dbReference type="InterPro" id="IPR050447">
    <property type="entry name" value="Erg6_SMT_methyltransf"/>
</dbReference>
<dbReference type="PROSITE" id="PS50280">
    <property type="entry name" value="SET"/>
    <property type="match status" value="1"/>
</dbReference>
<dbReference type="AlphaFoldDB" id="A0A397HB97"/>
<evidence type="ECO:0000256" key="1">
    <source>
        <dbReference type="ARBA" id="ARBA00022679"/>
    </source>
</evidence>
<dbReference type="OrthoDB" id="308383at2759"/>
<dbReference type="EMBL" id="NKHU02000076">
    <property type="protein sequence ID" value="RHZ57670.1"/>
    <property type="molecule type" value="Genomic_DNA"/>
</dbReference>
<dbReference type="InterPro" id="IPR001214">
    <property type="entry name" value="SET_dom"/>
</dbReference>
<gene>
    <name evidence="4" type="ORF">CDV56_103069</name>
</gene>
<dbReference type="Pfam" id="PF00856">
    <property type="entry name" value="SET"/>
    <property type="match status" value="1"/>
</dbReference>
<dbReference type="SUPFAM" id="SSF82199">
    <property type="entry name" value="SET domain"/>
    <property type="match status" value="1"/>
</dbReference>
<protein>
    <recommendedName>
        <fullName evidence="3">SET domain-containing protein</fullName>
    </recommendedName>
</protein>
<dbReference type="FunFam" id="3.40.50.150:FF:000348">
    <property type="entry name" value="S-adenosyl-methionine-sterol-C-methyltransferas (AFU_orthologue AFUA_4G09190)"/>
    <property type="match status" value="1"/>
</dbReference>
<dbReference type="GO" id="GO:0003838">
    <property type="term" value="F:sterol 24-C-methyltransferase activity"/>
    <property type="evidence" value="ECO:0007669"/>
    <property type="project" value="TreeGrafter"/>
</dbReference>
<proteinExistence type="predicted"/>
<feature type="domain" description="SET" evidence="3">
    <location>
        <begin position="472"/>
        <end position="578"/>
    </location>
</feature>
<dbReference type="VEuPathDB" id="FungiDB:CDV56_103069"/>
<dbReference type="GO" id="GO:0005783">
    <property type="term" value="C:endoplasmic reticulum"/>
    <property type="evidence" value="ECO:0007669"/>
    <property type="project" value="TreeGrafter"/>
</dbReference>
<dbReference type="PANTHER" id="PTHR44068">
    <property type="entry name" value="ZGC:194242"/>
    <property type="match status" value="1"/>
</dbReference>
<evidence type="ECO:0000259" key="3">
    <source>
        <dbReference type="PROSITE" id="PS50280"/>
    </source>
</evidence>
<dbReference type="CDD" id="cd02440">
    <property type="entry name" value="AdoMet_MTases"/>
    <property type="match status" value="1"/>
</dbReference>
<dbReference type="SUPFAM" id="SSF53335">
    <property type="entry name" value="S-adenosyl-L-methionine-dependent methyltransferases"/>
    <property type="match status" value="1"/>
</dbReference>
<comment type="caution">
    <text evidence="4">The sequence shown here is derived from an EMBL/GenBank/DDBJ whole genome shotgun (WGS) entry which is preliminary data.</text>
</comment>
<dbReference type="InterPro" id="IPR013216">
    <property type="entry name" value="Methyltransf_11"/>
</dbReference>
<feature type="compositionally biased region" description="Polar residues" evidence="2">
    <location>
        <begin position="100"/>
        <end position="109"/>
    </location>
</feature>
<dbReference type="Proteomes" id="UP000215305">
    <property type="component" value="Unassembled WGS sequence"/>
</dbReference>
<organism evidence="4 5">
    <name type="scientific">Aspergillus thermomutatus</name>
    <name type="common">Neosartorya pseudofischeri</name>
    <dbReference type="NCBI Taxonomy" id="41047"/>
    <lineage>
        <taxon>Eukaryota</taxon>
        <taxon>Fungi</taxon>
        <taxon>Dikarya</taxon>
        <taxon>Ascomycota</taxon>
        <taxon>Pezizomycotina</taxon>
        <taxon>Eurotiomycetes</taxon>
        <taxon>Eurotiomycetidae</taxon>
        <taxon>Eurotiales</taxon>
        <taxon>Aspergillaceae</taxon>
        <taxon>Aspergillus</taxon>
        <taxon>Aspergillus subgen. Fumigati</taxon>
    </lineage>
</organism>
<dbReference type="RefSeq" id="XP_026615133.1">
    <property type="nucleotide sequence ID" value="XM_026756688.1"/>
</dbReference>
<dbReference type="GeneID" id="38125043"/>
<feature type="region of interest" description="Disordered" evidence="2">
    <location>
        <begin position="623"/>
        <end position="645"/>
    </location>
</feature>
<dbReference type="SMART" id="SM00317">
    <property type="entry name" value="SET"/>
    <property type="match status" value="1"/>
</dbReference>
<dbReference type="Gene3D" id="3.40.50.150">
    <property type="entry name" value="Vaccinia Virus protein VP39"/>
    <property type="match status" value="1"/>
</dbReference>
<keyword evidence="5" id="KW-1185">Reference proteome</keyword>
<reference evidence="4" key="1">
    <citation type="submission" date="2018-08" db="EMBL/GenBank/DDBJ databases">
        <title>Draft genome sequence of azole-resistant Aspergillus thermomutatus (Neosartorya pseudofischeri) strain HMR AF 39, isolated from a human nasal aspirate.</title>
        <authorList>
            <person name="Parent-Michaud M."/>
            <person name="Dufresne P.J."/>
            <person name="Fournier E."/>
            <person name="Martineau C."/>
            <person name="Moreira S."/>
            <person name="Perkins V."/>
            <person name="De Repentigny L."/>
            <person name="Dufresne S.F."/>
        </authorList>
    </citation>
    <scope>NUCLEOTIDE SEQUENCE [LARGE SCALE GENOMIC DNA]</scope>
    <source>
        <strain evidence="4">HMR AF 39</strain>
    </source>
</reference>
<dbReference type="Gene3D" id="2.170.270.10">
    <property type="entry name" value="SET domain"/>
    <property type="match status" value="1"/>
</dbReference>
<feature type="compositionally biased region" description="Low complexity" evidence="2">
    <location>
        <begin position="138"/>
        <end position="150"/>
    </location>
</feature>
<feature type="region of interest" description="Disordered" evidence="2">
    <location>
        <begin position="77"/>
        <end position="184"/>
    </location>
</feature>
<dbReference type="PANTHER" id="PTHR44068:SF4">
    <property type="entry name" value="S-ADENOSYL-METHIONINE-STEROL-C-METHYLTRANSFERAS (AFU_ORTHOLOGUE AFUA_4G09190)"/>
    <property type="match status" value="1"/>
</dbReference>